<dbReference type="AlphaFoldDB" id="A0AA41YN15"/>
<dbReference type="RefSeq" id="WP_264711881.1">
    <property type="nucleotide sequence ID" value="NZ_JAPDNT010000001.1"/>
</dbReference>
<feature type="compositionally biased region" description="Basic and acidic residues" evidence="1">
    <location>
        <begin position="72"/>
        <end position="90"/>
    </location>
</feature>
<proteinExistence type="predicted"/>
<evidence type="ECO:0000313" key="2">
    <source>
        <dbReference type="EMBL" id="MCW3473305.1"/>
    </source>
</evidence>
<reference evidence="2" key="1">
    <citation type="submission" date="2022-09" db="EMBL/GenBank/DDBJ databases">
        <title>Rhodovastum sp. nov. RN2-1 isolated from soil in Seongnam, South Korea.</title>
        <authorList>
            <person name="Le N.T."/>
        </authorList>
    </citation>
    <scope>NUCLEOTIDE SEQUENCE</scope>
    <source>
        <strain evidence="2">RN2-1</strain>
    </source>
</reference>
<protein>
    <submittedName>
        <fullName evidence="2">Uncharacterized protein</fullName>
    </submittedName>
</protein>
<dbReference type="EMBL" id="JAPDNT010000001">
    <property type="protein sequence ID" value="MCW3473305.1"/>
    <property type="molecule type" value="Genomic_DNA"/>
</dbReference>
<feature type="compositionally biased region" description="Basic and acidic residues" evidence="1">
    <location>
        <begin position="134"/>
        <end position="144"/>
    </location>
</feature>
<feature type="region of interest" description="Disordered" evidence="1">
    <location>
        <begin position="40"/>
        <end position="144"/>
    </location>
</feature>
<dbReference type="Proteomes" id="UP001165679">
    <property type="component" value="Unassembled WGS sequence"/>
</dbReference>
<feature type="compositionally biased region" description="Basic and acidic residues" evidence="1">
    <location>
        <begin position="103"/>
        <end position="112"/>
    </location>
</feature>
<reference evidence="2" key="2">
    <citation type="submission" date="2022-10" db="EMBL/GenBank/DDBJ databases">
        <authorList>
            <person name="Trinh H.N."/>
        </authorList>
    </citation>
    <scope>NUCLEOTIDE SEQUENCE</scope>
    <source>
        <strain evidence="2">RN2-1</strain>
    </source>
</reference>
<feature type="compositionally biased region" description="Low complexity" evidence="1">
    <location>
        <begin position="53"/>
        <end position="62"/>
    </location>
</feature>
<accession>A0AA41YN15</accession>
<evidence type="ECO:0000313" key="3">
    <source>
        <dbReference type="Proteomes" id="UP001165679"/>
    </source>
</evidence>
<organism evidence="2 3">
    <name type="scientific">Limobrevibacterium gyesilva</name>
    <dbReference type="NCBI Taxonomy" id="2991712"/>
    <lineage>
        <taxon>Bacteria</taxon>
        <taxon>Pseudomonadati</taxon>
        <taxon>Pseudomonadota</taxon>
        <taxon>Alphaproteobacteria</taxon>
        <taxon>Acetobacterales</taxon>
        <taxon>Acetobacteraceae</taxon>
        <taxon>Limobrevibacterium</taxon>
    </lineage>
</organism>
<keyword evidence="3" id="KW-1185">Reference proteome</keyword>
<name>A0AA41YN15_9PROT</name>
<evidence type="ECO:0000256" key="1">
    <source>
        <dbReference type="SAM" id="MobiDB-lite"/>
    </source>
</evidence>
<sequence>MLLFALSFLLMPFNVFGLKGRLDQIEARLDDIQGEIRALTLRLPEPDGSSVTRPPATAARPPSRAPIPPMQRPDHDPDRLDRHPEADQPRRPAAPSEDAAEEAWWRSGDRGPSHASPLAHAPPPPSMARPPYGRRSEPRLDWPR</sequence>
<gene>
    <name evidence="2" type="ORF">OL599_01815</name>
</gene>
<comment type="caution">
    <text evidence="2">The sequence shown here is derived from an EMBL/GenBank/DDBJ whole genome shotgun (WGS) entry which is preliminary data.</text>
</comment>